<reference evidence="1" key="1">
    <citation type="submission" date="2022-01" db="EMBL/GenBank/DDBJ databases">
        <title>Colwellia maritima, isolated from seawater.</title>
        <authorList>
            <person name="Kristyanto S."/>
            <person name="Jung J."/>
            <person name="Jeon C.O."/>
        </authorList>
    </citation>
    <scope>NUCLEOTIDE SEQUENCE</scope>
    <source>
        <strain evidence="1">MSW7</strain>
    </source>
</reference>
<proteinExistence type="predicted"/>
<keyword evidence="2" id="KW-1185">Reference proteome</keyword>
<dbReference type="PANTHER" id="PTHR22603:SF66">
    <property type="entry name" value="ETHANOLAMINE KINASE"/>
    <property type="match status" value="1"/>
</dbReference>
<protein>
    <submittedName>
        <fullName evidence="1">Phosphotransferase</fullName>
    </submittedName>
</protein>
<dbReference type="Gene3D" id="3.90.1200.10">
    <property type="match status" value="1"/>
</dbReference>
<dbReference type="Pfam" id="PF01633">
    <property type="entry name" value="Choline_kinase"/>
    <property type="match status" value="1"/>
</dbReference>
<dbReference type="Proteomes" id="UP001139646">
    <property type="component" value="Unassembled WGS sequence"/>
</dbReference>
<gene>
    <name evidence="1" type="ORF">L3081_02900</name>
</gene>
<dbReference type="EMBL" id="JAKKSL010000001">
    <property type="protein sequence ID" value="MCI2282535.1"/>
    <property type="molecule type" value="Genomic_DNA"/>
</dbReference>
<dbReference type="RefSeq" id="WP_242283310.1">
    <property type="nucleotide sequence ID" value="NZ_JAKKSL010000001.1"/>
</dbReference>
<name>A0ABS9WXA4_9GAMM</name>
<dbReference type="SUPFAM" id="SSF56112">
    <property type="entry name" value="Protein kinase-like (PK-like)"/>
    <property type="match status" value="1"/>
</dbReference>
<organism evidence="1 2">
    <name type="scientific">Colwellia maritima</name>
    <dbReference type="NCBI Taxonomy" id="2912588"/>
    <lineage>
        <taxon>Bacteria</taxon>
        <taxon>Pseudomonadati</taxon>
        <taxon>Pseudomonadota</taxon>
        <taxon>Gammaproteobacteria</taxon>
        <taxon>Alteromonadales</taxon>
        <taxon>Colwelliaceae</taxon>
        <taxon>Colwellia</taxon>
    </lineage>
</organism>
<evidence type="ECO:0000313" key="2">
    <source>
        <dbReference type="Proteomes" id="UP001139646"/>
    </source>
</evidence>
<evidence type="ECO:0000313" key="1">
    <source>
        <dbReference type="EMBL" id="MCI2282535.1"/>
    </source>
</evidence>
<dbReference type="PANTHER" id="PTHR22603">
    <property type="entry name" value="CHOLINE/ETHANOALAMINE KINASE"/>
    <property type="match status" value="1"/>
</dbReference>
<dbReference type="InterPro" id="IPR011009">
    <property type="entry name" value="Kinase-like_dom_sf"/>
</dbReference>
<accession>A0ABS9WXA4</accession>
<sequence length="289" mass="32692">MVPPLSSLPCFTQVNLIETITTGLSSLCYRVHADNTIFFAKQVTENESIVSLLSAKSNISPTVIYHDQHWLISQFIEGDNLSLEQHPLNEKISIAMKLMSLCHKLSTKTIMLDPSLSLHPKMLVYNLIDKIYLSTKQLIAIPALQESTLIDIANHILTLIPPMTNKVCCHGDINFSNILLSAEKRAYLIDYECACIAPREYDLAMFIAVNNLEKEHILPSVQQYTAHALVNINLPLLKHYLTYCYFLNGLWYIDAYQKSALPSFLCLAKQQWQNIHTVALVNVAINHLP</sequence>
<comment type="caution">
    <text evidence="1">The sequence shown here is derived from an EMBL/GenBank/DDBJ whole genome shotgun (WGS) entry which is preliminary data.</text>
</comment>